<dbReference type="InterPro" id="IPR051439">
    <property type="entry name" value="XlnR/Xlr1"/>
</dbReference>
<keyword evidence="3" id="KW-0805">Transcription regulation</keyword>
<evidence type="ECO:0000256" key="1">
    <source>
        <dbReference type="ARBA" id="ARBA00022723"/>
    </source>
</evidence>
<evidence type="ECO:0000256" key="2">
    <source>
        <dbReference type="ARBA" id="ARBA00022833"/>
    </source>
</evidence>
<keyword evidence="6" id="KW-0539">Nucleus</keyword>
<feature type="domain" description="Zn(2)-C6 fungal-type" evidence="8">
    <location>
        <begin position="79"/>
        <end position="107"/>
    </location>
</feature>
<keyword evidence="2" id="KW-0862">Zinc</keyword>
<comment type="caution">
    <text evidence="9">The sequence shown here is derived from an EMBL/GenBank/DDBJ whole genome shotgun (WGS) entry which is preliminary data.</text>
</comment>
<protein>
    <recommendedName>
        <fullName evidence="8">Zn(2)-C6 fungal-type domain-containing protein</fullName>
    </recommendedName>
</protein>
<dbReference type="Pfam" id="PF00172">
    <property type="entry name" value="Zn_clus"/>
    <property type="match status" value="1"/>
</dbReference>
<feature type="compositionally biased region" description="Polar residues" evidence="7">
    <location>
        <begin position="7"/>
        <end position="25"/>
    </location>
</feature>
<evidence type="ECO:0000256" key="7">
    <source>
        <dbReference type="SAM" id="MobiDB-lite"/>
    </source>
</evidence>
<dbReference type="InterPro" id="IPR007219">
    <property type="entry name" value="XnlR_reg_dom"/>
</dbReference>
<reference evidence="9 10" key="1">
    <citation type="submission" date="2024-07" db="EMBL/GenBank/DDBJ databases">
        <title>Draft sequence of the Neodothiora populina.</title>
        <authorList>
            <person name="Drown D.D."/>
            <person name="Schuette U.S."/>
            <person name="Buechlein A.B."/>
            <person name="Rusch D.R."/>
            <person name="Winton L.W."/>
            <person name="Adams G.A."/>
        </authorList>
    </citation>
    <scope>NUCLEOTIDE SEQUENCE [LARGE SCALE GENOMIC DNA]</scope>
    <source>
        <strain evidence="9 10">CPC 39397</strain>
    </source>
</reference>
<sequence length="894" mass="99577">MPEWARMSSTAVNTQVRSPATTSSPLVERSGGMGESGIQPEESHSTGPKSANGSNGNGSGSNNEDEEGERTKKRRITRACDLCNKRRVKCDGQQPCSRCAGQDVCEYQRAVFKRGKPSRSAVLERTRNAARPEHHNRPTSVNSAQSHVMHPTSTTSPEQQSDYMQNAAMAMPGLAARQHSFGAESVGPSIAHKPSMDRGSNYSSNMTLEGGLEGGMWPEQMSNMVRKHSMRPDDDYNGSQYPIDIHSGSNNSQNIGLSRNRPSFSQPLQTPGLQSVREEHMRIGFFGSNEEAIDNTSETHSGAFQFSKSTKYPVLRPVLPYVLTFLTEAQASGLLELYFSSHFNTNMHPVCKHLHAFIFRRVSVTSKENPRRCSPALLASMLWVAAETGGSEFVAWSHSKRMNVCRRLRVLTIQLLRPMVHVDLGCVSTISDVAEGRDAFSQRRVSESQLEPSLNGSSQTCGTLDDVITYIHIATITSASEEKAMSMRWWHAAFALGRELQLNKEPLSKGAESTFPGVSPTAHNPSMLEFENDPWFGLNSFDFGTGLAQFMDGGIEASESANRAGGKVGPTMDQETLEERRRTWWLLYIQDRHLALCYNRQNALLDAECEDLLLPLDEASYQSGTFLYDPVALSHRPSFPSFECTGHNVYGWFLPLMTIVGTIFDYHHLKNHHTLAKFCSDARQTHAVESQILVHLDMYSQSLVQFEQMHSSSNPMLDRNAAQDTHHTKTVVAYAKHVIDVSRVLLAGKWDPVSLFDDRDMFMTTPSFTTTIANAISAADNISCILDVDPDLSFIPYFLGIQLLQGSLPLLLIVDRLQTETDPKIIDACEVIIRATEACVSTLDTEYQRNYRQILRSAVSQSRGRYVPQKETQYRRHTVLALYRWNKGGTGLAL</sequence>
<evidence type="ECO:0000256" key="5">
    <source>
        <dbReference type="ARBA" id="ARBA00023163"/>
    </source>
</evidence>
<keyword evidence="1" id="KW-0479">Metal-binding</keyword>
<proteinExistence type="predicted"/>
<dbReference type="Gene3D" id="4.10.240.10">
    <property type="entry name" value="Zn(2)-C6 fungal-type DNA-binding domain"/>
    <property type="match status" value="1"/>
</dbReference>
<dbReference type="PANTHER" id="PTHR47663:SF2">
    <property type="entry name" value="ARABINOLYTIC TRANSCRIPTIONAL ACTIVATOR ARAR-RELATED"/>
    <property type="match status" value="1"/>
</dbReference>
<gene>
    <name evidence="9" type="ORF">AAFC00_005670</name>
</gene>
<dbReference type="EMBL" id="JBFMKM010000013">
    <property type="protein sequence ID" value="KAL1301411.1"/>
    <property type="molecule type" value="Genomic_DNA"/>
</dbReference>
<keyword evidence="5" id="KW-0804">Transcription</keyword>
<evidence type="ECO:0000313" key="9">
    <source>
        <dbReference type="EMBL" id="KAL1301411.1"/>
    </source>
</evidence>
<dbReference type="CDD" id="cd00067">
    <property type="entry name" value="GAL4"/>
    <property type="match status" value="1"/>
</dbReference>
<evidence type="ECO:0000256" key="4">
    <source>
        <dbReference type="ARBA" id="ARBA00023125"/>
    </source>
</evidence>
<dbReference type="Proteomes" id="UP001562354">
    <property type="component" value="Unassembled WGS sequence"/>
</dbReference>
<evidence type="ECO:0000256" key="3">
    <source>
        <dbReference type="ARBA" id="ARBA00023015"/>
    </source>
</evidence>
<feature type="compositionally biased region" description="Basic and acidic residues" evidence="7">
    <location>
        <begin position="122"/>
        <end position="136"/>
    </location>
</feature>
<dbReference type="RefSeq" id="XP_069197687.1">
    <property type="nucleotide sequence ID" value="XM_069345485.1"/>
</dbReference>
<name>A0ABR3P5S6_9PEZI</name>
<dbReference type="Pfam" id="PF04082">
    <property type="entry name" value="Fungal_trans"/>
    <property type="match status" value="1"/>
</dbReference>
<keyword evidence="4" id="KW-0238">DNA-binding</keyword>
<accession>A0ABR3P5S6</accession>
<feature type="region of interest" description="Disordered" evidence="7">
    <location>
        <begin position="1"/>
        <end position="73"/>
    </location>
</feature>
<dbReference type="InterPro" id="IPR001138">
    <property type="entry name" value="Zn2Cys6_DnaBD"/>
</dbReference>
<evidence type="ECO:0000256" key="6">
    <source>
        <dbReference type="ARBA" id="ARBA00023242"/>
    </source>
</evidence>
<dbReference type="InterPro" id="IPR036864">
    <property type="entry name" value="Zn2-C6_fun-type_DNA-bd_sf"/>
</dbReference>
<evidence type="ECO:0000259" key="8">
    <source>
        <dbReference type="PROSITE" id="PS50048"/>
    </source>
</evidence>
<feature type="compositionally biased region" description="Polar residues" evidence="7">
    <location>
        <begin position="138"/>
        <end position="159"/>
    </location>
</feature>
<dbReference type="SMART" id="SM00066">
    <property type="entry name" value="GAL4"/>
    <property type="match status" value="1"/>
</dbReference>
<dbReference type="CDD" id="cd12148">
    <property type="entry name" value="fungal_TF_MHR"/>
    <property type="match status" value="1"/>
</dbReference>
<evidence type="ECO:0000313" key="10">
    <source>
        <dbReference type="Proteomes" id="UP001562354"/>
    </source>
</evidence>
<dbReference type="SUPFAM" id="SSF57701">
    <property type="entry name" value="Zn2/Cys6 DNA-binding domain"/>
    <property type="match status" value="1"/>
</dbReference>
<dbReference type="PANTHER" id="PTHR47663">
    <property type="entry name" value="XYLANOLYTIC TRANSCRIPTIONAL ACTIVATOR XLNR-RELATED"/>
    <property type="match status" value="1"/>
</dbReference>
<organism evidence="9 10">
    <name type="scientific">Neodothiora populina</name>
    <dbReference type="NCBI Taxonomy" id="2781224"/>
    <lineage>
        <taxon>Eukaryota</taxon>
        <taxon>Fungi</taxon>
        <taxon>Dikarya</taxon>
        <taxon>Ascomycota</taxon>
        <taxon>Pezizomycotina</taxon>
        <taxon>Dothideomycetes</taxon>
        <taxon>Dothideomycetidae</taxon>
        <taxon>Dothideales</taxon>
        <taxon>Dothioraceae</taxon>
        <taxon>Neodothiora</taxon>
    </lineage>
</organism>
<dbReference type="PROSITE" id="PS50048">
    <property type="entry name" value="ZN2_CY6_FUNGAL_2"/>
    <property type="match status" value="1"/>
</dbReference>
<keyword evidence="10" id="KW-1185">Reference proteome</keyword>
<dbReference type="GeneID" id="95979369"/>
<feature type="region of interest" description="Disordered" evidence="7">
    <location>
        <begin position="117"/>
        <end position="159"/>
    </location>
</feature>